<evidence type="ECO:0000313" key="4">
    <source>
        <dbReference type="EMBL" id="MBD2868256.1"/>
    </source>
</evidence>
<dbReference type="Pfam" id="PF00293">
    <property type="entry name" value="NUDIX"/>
    <property type="match status" value="1"/>
</dbReference>
<dbReference type="EMBL" id="JACXIY010000008">
    <property type="protein sequence ID" value="MBD2868256.1"/>
    <property type="molecule type" value="Genomic_DNA"/>
</dbReference>
<dbReference type="SUPFAM" id="SSF55811">
    <property type="entry name" value="Nudix"/>
    <property type="match status" value="1"/>
</dbReference>
<dbReference type="RefSeq" id="WP_190859415.1">
    <property type="nucleotide sequence ID" value="NZ_JACXIY010000008.1"/>
</dbReference>
<dbReference type="PRINTS" id="PR00502">
    <property type="entry name" value="NUDIXFAMILY"/>
</dbReference>
<evidence type="ECO:0000313" key="5">
    <source>
        <dbReference type="Proteomes" id="UP000632125"/>
    </source>
</evidence>
<feature type="domain" description="Nudix hydrolase" evidence="3">
    <location>
        <begin position="3"/>
        <end position="141"/>
    </location>
</feature>
<dbReference type="InterPro" id="IPR015797">
    <property type="entry name" value="NUDIX_hydrolase-like_dom_sf"/>
</dbReference>
<evidence type="ECO:0000256" key="2">
    <source>
        <dbReference type="ARBA" id="ARBA00022801"/>
    </source>
</evidence>
<sequence length="162" mass="18199">MAHVRIRCTGLIVENDAVLLIEYDDNGIHYNLPGGGLEPGETIAEGVAREVWEETAAEVDVGPLALIYEFTPHKQSGDYGIDEQHSLHLIFECALKENAVPRLPDRPDPNQSAVKWIPVAELDEILLIPNMKDQIKQYLENRTSMPLIEDYRLERLAVAGKE</sequence>
<reference evidence="4" key="1">
    <citation type="submission" date="2020-09" db="EMBL/GenBank/DDBJ databases">
        <title>A novel bacterium of genus Paenibacillus, isolated from South China Sea.</title>
        <authorList>
            <person name="Huang H."/>
            <person name="Mo K."/>
            <person name="Hu Y."/>
        </authorList>
    </citation>
    <scope>NUCLEOTIDE SEQUENCE</scope>
    <source>
        <strain evidence="4">IB182493</strain>
    </source>
</reference>
<gene>
    <name evidence="4" type="ORF">IDH41_06700</name>
</gene>
<evidence type="ECO:0000256" key="1">
    <source>
        <dbReference type="ARBA" id="ARBA00001946"/>
    </source>
</evidence>
<dbReference type="GO" id="GO:0016787">
    <property type="term" value="F:hydrolase activity"/>
    <property type="evidence" value="ECO:0007669"/>
    <property type="project" value="UniProtKB-KW"/>
</dbReference>
<dbReference type="InterPro" id="IPR000086">
    <property type="entry name" value="NUDIX_hydrolase_dom"/>
</dbReference>
<dbReference type="PROSITE" id="PS51462">
    <property type="entry name" value="NUDIX"/>
    <property type="match status" value="1"/>
</dbReference>
<dbReference type="Proteomes" id="UP000632125">
    <property type="component" value="Unassembled WGS sequence"/>
</dbReference>
<name>A0A927CLW8_9BACL</name>
<dbReference type="PANTHER" id="PTHR43046">
    <property type="entry name" value="GDP-MANNOSE MANNOSYL HYDROLASE"/>
    <property type="match status" value="1"/>
</dbReference>
<keyword evidence="2" id="KW-0378">Hydrolase</keyword>
<organism evidence="4 5">
    <name type="scientific">Paenibacillus arenilitoris</name>
    <dbReference type="NCBI Taxonomy" id="2772299"/>
    <lineage>
        <taxon>Bacteria</taxon>
        <taxon>Bacillati</taxon>
        <taxon>Bacillota</taxon>
        <taxon>Bacilli</taxon>
        <taxon>Bacillales</taxon>
        <taxon>Paenibacillaceae</taxon>
        <taxon>Paenibacillus</taxon>
    </lineage>
</organism>
<keyword evidence="5" id="KW-1185">Reference proteome</keyword>
<proteinExistence type="predicted"/>
<dbReference type="AlphaFoldDB" id="A0A927CLW8"/>
<evidence type="ECO:0000259" key="3">
    <source>
        <dbReference type="PROSITE" id="PS51462"/>
    </source>
</evidence>
<dbReference type="Gene3D" id="3.90.79.10">
    <property type="entry name" value="Nucleoside Triphosphate Pyrophosphohydrolase"/>
    <property type="match status" value="1"/>
</dbReference>
<protein>
    <submittedName>
        <fullName evidence="4">NUDIX domain-containing protein</fullName>
    </submittedName>
</protein>
<dbReference type="CDD" id="cd18880">
    <property type="entry name" value="NUDIX_ADPRase"/>
    <property type="match status" value="1"/>
</dbReference>
<comment type="cofactor">
    <cofactor evidence="1">
        <name>Mg(2+)</name>
        <dbReference type="ChEBI" id="CHEBI:18420"/>
    </cofactor>
</comment>
<dbReference type="PANTHER" id="PTHR43046:SF14">
    <property type="entry name" value="MUTT_NUDIX FAMILY PROTEIN"/>
    <property type="match status" value="1"/>
</dbReference>
<comment type="caution">
    <text evidence="4">The sequence shown here is derived from an EMBL/GenBank/DDBJ whole genome shotgun (WGS) entry which is preliminary data.</text>
</comment>
<dbReference type="InterPro" id="IPR020476">
    <property type="entry name" value="Nudix_hydrolase"/>
</dbReference>
<accession>A0A927CLW8</accession>